<dbReference type="InterPro" id="IPR050109">
    <property type="entry name" value="HTH-type_TetR-like_transc_reg"/>
</dbReference>
<dbReference type="SUPFAM" id="SSF48498">
    <property type="entry name" value="Tetracyclin repressor-like, C-terminal domain"/>
    <property type="match status" value="1"/>
</dbReference>
<dbReference type="SUPFAM" id="SSF46689">
    <property type="entry name" value="Homeodomain-like"/>
    <property type="match status" value="1"/>
</dbReference>
<dbReference type="InterPro" id="IPR036271">
    <property type="entry name" value="Tet_transcr_reg_TetR-rel_C_sf"/>
</dbReference>
<dbReference type="InterPro" id="IPR001647">
    <property type="entry name" value="HTH_TetR"/>
</dbReference>
<evidence type="ECO:0000256" key="3">
    <source>
        <dbReference type="ARBA" id="ARBA00023163"/>
    </source>
</evidence>
<accession>A0A212RNM9</accession>
<dbReference type="EMBL" id="FYEH01000011">
    <property type="protein sequence ID" value="SNB74139.1"/>
    <property type="molecule type" value="Genomic_DNA"/>
</dbReference>
<evidence type="ECO:0000313" key="6">
    <source>
        <dbReference type="EMBL" id="SNB74139.1"/>
    </source>
</evidence>
<evidence type="ECO:0000313" key="7">
    <source>
        <dbReference type="Proteomes" id="UP000197065"/>
    </source>
</evidence>
<organism evidence="6 7">
    <name type="scientific">Arboricoccus pini</name>
    <dbReference type="NCBI Taxonomy" id="1963835"/>
    <lineage>
        <taxon>Bacteria</taxon>
        <taxon>Pseudomonadati</taxon>
        <taxon>Pseudomonadota</taxon>
        <taxon>Alphaproteobacteria</taxon>
        <taxon>Geminicoccales</taxon>
        <taxon>Geminicoccaceae</taxon>
        <taxon>Arboricoccus</taxon>
    </lineage>
</organism>
<dbReference type="Pfam" id="PF00440">
    <property type="entry name" value="TetR_N"/>
    <property type="match status" value="1"/>
</dbReference>
<gene>
    <name evidence="6" type="ORF">SAMN07250955_11188</name>
</gene>
<dbReference type="RefSeq" id="WP_088562285.1">
    <property type="nucleotide sequence ID" value="NZ_FYEH01000011.1"/>
</dbReference>
<dbReference type="PANTHER" id="PTHR30055:SF220">
    <property type="entry name" value="TETR-FAMILY REGULATORY PROTEIN"/>
    <property type="match status" value="1"/>
</dbReference>
<dbReference type="Gene3D" id="1.10.357.10">
    <property type="entry name" value="Tetracycline Repressor, domain 2"/>
    <property type="match status" value="1"/>
</dbReference>
<dbReference type="PROSITE" id="PS50977">
    <property type="entry name" value="HTH_TETR_2"/>
    <property type="match status" value="1"/>
</dbReference>
<sequence length="205" mass="22310">MSRRGYHHGNLKEALIRAALNLISEKGLSGFTFAEAARTAGVSPAAPYRHFRDRDELLADVARQGFERFEAMLHLAWNNGRPDPIVALGNIGKAYLAFAATEPAYHSAMFESGLSLEAHPELRHAGDRAFAILRQAAQQVALRLPPESRPPSLMMALHLWSLSHGIAALFSRGDAARRSLPMAPEDLLEAGLLIYLQGLGLTPGP</sequence>
<evidence type="ECO:0000256" key="2">
    <source>
        <dbReference type="ARBA" id="ARBA00023125"/>
    </source>
</evidence>
<dbReference type="AlphaFoldDB" id="A0A212RNM9"/>
<dbReference type="Proteomes" id="UP000197065">
    <property type="component" value="Unassembled WGS sequence"/>
</dbReference>
<name>A0A212RNM9_9PROT</name>
<proteinExistence type="predicted"/>
<protein>
    <submittedName>
        <fullName evidence="6">Transcriptional regulator, TetR family</fullName>
    </submittedName>
</protein>
<dbReference type="OrthoDB" id="7056813at2"/>
<keyword evidence="2 4" id="KW-0238">DNA-binding</keyword>
<evidence type="ECO:0000256" key="4">
    <source>
        <dbReference type="PROSITE-ProRule" id="PRU00335"/>
    </source>
</evidence>
<keyword evidence="1" id="KW-0805">Transcription regulation</keyword>
<dbReference type="PANTHER" id="PTHR30055">
    <property type="entry name" value="HTH-TYPE TRANSCRIPTIONAL REGULATOR RUTR"/>
    <property type="match status" value="1"/>
</dbReference>
<evidence type="ECO:0000259" key="5">
    <source>
        <dbReference type="PROSITE" id="PS50977"/>
    </source>
</evidence>
<dbReference type="InterPro" id="IPR009057">
    <property type="entry name" value="Homeodomain-like_sf"/>
</dbReference>
<dbReference type="GO" id="GO:0003700">
    <property type="term" value="F:DNA-binding transcription factor activity"/>
    <property type="evidence" value="ECO:0007669"/>
    <property type="project" value="TreeGrafter"/>
</dbReference>
<evidence type="ECO:0000256" key="1">
    <source>
        <dbReference type="ARBA" id="ARBA00023015"/>
    </source>
</evidence>
<feature type="domain" description="HTH tetR-type" evidence="5">
    <location>
        <begin position="9"/>
        <end position="69"/>
    </location>
</feature>
<dbReference type="InterPro" id="IPR025996">
    <property type="entry name" value="MT1864/Rv1816-like_C"/>
</dbReference>
<dbReference type="GO" id="GO:0000976">
    <property type="term" value="F:transcription cis-regulatory region binding"/>
    <property type="evidence" value="ECO:0007669"/>
    <property type="project" value="TreeGrafter"/>
</dbReference>
<keyword evidence="7" id="KW-1185">Reference proteome</keyword>
<dbReference type="Pfam" id="PF13305">
    <property type="entry name" value="TetR_C_33"/>
    <property type="match status" value="1"/>
</dbReference>
<reference evidence="6 7" key="1">
    <citation type="submission" date="2017-06" db="EMBL/GenBank/DDBJ databases">
        <authorList>
            <person name="Kim H.J."/>
            <person name="Triplett B.A."/>
        </authorList>
    </citation>
    <scope>NUCLEOTIDE SEQUENCE [LARGE SCALE GENOMIC DNA]</scope>
    <source>
        <strain evidence="6 7">B29T1</strain>
    </source>
</reference>
<dbReference type="PRINTS" id="PR00455">
    <property type="entry name" value="HTHTETR"/>
</dbReference>
<feature type="DNA-binding region" description="H-T-H motif" evidence="4">
    <location>
        <begin position="32"/>
        <end position="51"/>
    </location>
</feature>
<keyword evidence="3" id="KW-0804">Transcription</keyword>